<sequence length="92" mass="10202">MQDCGRFIMEEAPEVFMAELLPFLEAERRAPAKRIGTALASPDGRLPRARAGMRAGQPTQSRQHPSCVLPTPGCRTGRGSVLDARGGWRWRR</sequence>
<dbReference type="EMBL" id="OVTA01000047">
    <property type="protein sequence ID" value="SPS01794.1"/>
    <property type="molecule type" value="Genomic_DNA"/>
</dbReference>
<gene>
    <name evidence="2" type="ORF">CBM2634_B60210</name>
</gene>
<organism evidence="2 3">
    <name type="scientific">Cupriavidus taiwanensis</name>
    <dbReference type="NCBI Taxonomy" id="164546"/>
    <lineage>
        <taxon>Bacteria</taxon>
        <taxon>Pseudomonadati</taxon>
        <taxon>Pseudomonadota</taxon>
        <taxon>Betaproteobacteria</taxon>
        <taxon>Burkholderiales</taxon>
        <taxon>Burkholderiaceae</taxon>
        <taxon>Cupriavidus</taxon>
    </lineage>
</organism>
<dbReference type="Proteomes" id="UP000256805">
    <property type="component" value="Unassembled WGS sequence"/>
</dbReference>
<evidence type="ECO:0000313" key="3">
    <source>
        <dbReference type="Proteomes" id="UP000256805"/>
    </source>
</evidence>
<protein>
    <submittedName>
        <fullName evidence="2">Uncharacterized protein</fullName>
    </submittedName>
</protein>
<dbReference type="AlphaFoldDB" id="A0A375J9C5"/>
<evidence type="ECO:0000256" key="1">
    <source>
        <dbReference type="SAM" id="MobiDB-lite"/>
    </source>
</evidence>
<evidence type="ECO:0000313" key="2">
    <source>
        <dbReference type="EMBL" id="SPS01794.1"/>
    </source>
</evidence>
<reference evidence="2 3" key="1">
    <citation type="submission" date="2018-01" db="EMBL/GenBank/DDBJ databases">
        <authorList>
            <person name="Gaut B.S."/>
            <person name="Morton B.R."/>
            <person name="Clegg M.T."/>
            <person name="Duvall M.R."/>
        </authorList>
    </citation>
    <scope>NUCLEOTIDE SEQUENCE [LARGE SCALE GENOMIC DNA]</scope>
    <source>
        <strain evidence="2">Cupriavidus taiwanensis cmp 52</strain>
    </source>
</reference>
<feature type="region of interest" description="Disordered" evidence="1">
    <location>
        <begin position="35"/>
        <end position="80"/>
    </location>
</feature>
<accession>A0A375J9C5</accession>
<proteinExistence type="predicted"/>
<name>A0A375J9C5_9BURK</name>